<dbReference type="EMBL" id="BSXN01000704">
    <property type="protein sequence ID" value="GME69542.1"/>
    <property type="molecule type" value="Genomic_DNA"/>
</dbReference>
<organism evidence="2 3">
    <name type="scientific">Candida boidinii</name>
    <name type="common">Yeast</name>
    <dbReference type="NCBI Taxonomy" id="5477"/>
    <lineage>
        <taxon>Eukaryota</taxon>
        <taxon>Fungi</taxon>
        <taxon>Dikarya</taxon>
        <taxon>Ascomycota</taxon>
        <taxon>Saccharomycotina</taxon>
        <taxon>Pichiomycetes</taxon>
        <taxon>Pichiales</taxon>
        <taxon>Pichiaceae</taxon>
        <taxon>Ogataea</taxon>
        <taxon>Ogataea/Candida clade</taxon>
    </lineage>
</organism>
<dbReference type="AlphaFoldDB" id="A0A9W6SZN0"/>
<feature type="compositionally biased region" description="Polar residues" evidence="1">
    <location>
        <begin position="369"/>
        <end position="382"/>
    </location>
</feature>
<gene>
    <name evidence="2" type="ORF">Cboi02_000238800</name>
</gene>
<accession>A0A9W6SZN0</accession>
<feature type="compositionally biased region" description="Low complexity" evidence="1">
    <location>
        <begin position="234"/>
        <end position="276"/>
    </location>
</feature>
<name>A0A9W6SZN0_CANBO</name>
<feature type="compositionally biased region" description="Polar residues" evidence="1">
    <location>
        <begin position="208"/>
        <end position="219"/>
    </location>
</feature>
<evidence type="ECO:0000256" key="1">
    <source>
        <dbReference type="SAM" id="MobiDB-lite"/>
    </source>
</evidence>
<feature type="compositionally biased region" description="Basic residues" evidence="1">
    <location>
        <begin position="27"/>
        <end position="38"/>
    </location>
</feature>
<evidence type="ECO:0000313" key="3">
    <source>
        <dbReference type="Proteomes" id="UP001165120"/>
    </source>
</evidence>
<comment type="caution">
    <text evidence="2">The sequence shown here is derived from an EMBL/GenBank/DDBJ whole genome shotgun (WGS) entry which is preliminary data.</text>
</comment>
<protein>
    <submittedName>
        <fullName evidence="2">Unnamed protein product</fullName>
    </submittedName>
</protein>
<evidence type="ECO:0000313" key="2">
    <source>
        <dbReference type="EMBL" id="GME69542.1"/>
    </source>
</evidence>
<dbReference type="Proteomes" id="UP001165120">
    <property type="component" value="Unassembled WGS sequence"/>
</dbReference>
<reference evidence="2" key="1">
    <citation type="submission" date="2023-04" db="EMBL/GenBank/DDBJ databases">
        <title>Candida boidinii NBRC 10035.</title>
        <authorList>
            <person name="Ichikawa N."/>
            <person name="Sato H."/>
            <person name="Tonouchi N."/>
        </authorList>
    </citation>
    <scope>NUCLEOTIDE SEQUENCE</scope>
    <source>
        <strain evidence="2">NBRC 10035</strain>
    </source>
</reference>
<feature type="compositionally biased region" description="Low complexity" evidence="1">
    <location>
        <begin position="1"/>
        <end position="15"/>
    </location>
</feature>
<feature type="region of interest" description="Disordered" evidence="1">
    <location>
        <begin position="1"/>
        <end position="47"/>
    </location>
</feature>
<feature type="compositionally biased region" description="Acidic residues" evidence="1">
    <location>
        <begin position="158"/>
        <end position="179"/>
    </location>
</feature>
<keyword evidence="3" id="KW-1185">Reference proteome</keyword>
<feature type="compositionally biased region" description="Low complexity" evidence="1">
    <location>
        <begin position="346"/>
        <end position="357"/>
    </location>
</feature>
<feature type="region of interest" description="Disordered" evidence="1">
    <location>
        <begin position="147"/>
        <end position="279"/>
    </location>
</feature>
<sequence>MTYPNNTNHNNNNYNDIDEEDLLIKPGRSRRIQSPKRLRSADYSPPKIISNPIRSMFDFNSQEDGEINETQSEPIAQLDSTNLNRFKSFKSEHTSSIFMDLNDLKNELYPDTEVSYTIGDDTTDHMETNNRIKSLTLKEKLMNELNNTENNESSHDGNDDDDDDDDDYEDIESDEEDQDDHFKSSTRSLPVRPLVILKGPRNKPADYDSSQSASKYNEQYSKDDDTDNDDSDNNSRTTSSAFLSTTSSYYPNTNSMSHKHNQNNQSNDNNSMNSYSTKSSNELFDAKSVISEVSNNIDNNSTDNIDKLKENFVLSLSSDSSSSDYSILNGEDLFKLSKQKHLKPKSSSNSSFNSGSNSGSGSGSESGVLSDTTNFTSISQRPINPRYLEMERLYNQQQQQRIHQQQGQYHNNNNQSMKFKKMSRNPIVELSDDIIKNERISKNNHANIVNIRNNNNQRIGYNVNFT</sequence>
<feature type="region of interest" description="Disordered" evidence="1">
    <location>
        <begin position="339"/>
        <end position="382"/>
    </location>
</feature>
<proteinExistence type="predicted"/>